<feature type="chain" id="PRO_5030658666" evidence="6">
    <location>
        <begin position="25"/>
        <end position="977"/>
    </location>
</feature>
<keyword evidence="4" id="KW-0798">TonB box</keyword>
<accession>A0A7W9BDR2</accession>
<dbReference type="EMBL" id="JACIJK010000005">
    <property type="protein sequence ID" value="MBB5715079.1"/>
    <property type="molecule type" value="Genomic_DNA"/>
</dbReference>
<feature type="signal peptide" evidence="6">
    <location>
        <begin position="1"/>
        <end position="24"/>
    </location>
</feature>
<evidence type="ECO:0000256" key="5">
    <source>
        <dbReference type="SAM" id="MobiDB-lite"/>
    </source>
</evidence>
<name>A0A7W9BDR2_9SPHN</name>
<reference evidence="9 10" key="1">
    <citation type="submission" date="2020-08" db="EMBL/GenBank/DDBJ databases">
        <title>Genomic Encyclopedia of Type Strains, Phase IV (KMG-IV): sequencing the most valuable type-strain genomes for metagenomic binning, comparative biology and taxonomic classification.</title>
        <authorList>
            <person name="Goeker M."/>
        </authorList>
    </citation>
    <scope>NUCLEOTIDE SEQUENCE [LARGE SCALE GENOMIC DNA]</scope>
    <source>
        <strain evidence="9 10">DSM 100044</strain>
    </source>
</reference>
<keyword evidence="3" id="KW-0998">Cell outer membrane</keyword>
<dbReference type="NCBIfam" id="TIGR01782">
    <property type="entry name" value="TonB-Xanth-Caul"/>
    <property type="match status" value="1"/>
</dbReference>
<gene>
    <name evidence="9" type="ORF">FHS94_001920</name>
</gene>
<keyword evidence="6" id="KW-0732">Signal</keyword>
<dbReference type="InterPro" id="IPR036942">
    <property type="entry name" value="Beta-barrel_TonB_sf"/>
</dbReference>
<feature type="region of interest" description="Disordered" evidence="5">
    <location>
        <begin position="26"/>
        <end position="69"/>
    </location>
</feature>
<evidence type="ECO:0000259" key="8">
    <source>
        <dbReference type="Pfam" id="PF07715"/>
    </source>
</evidence>
<feature type="compositionally biased region" description="Low complexity" evidence="5">
    <location>
        <begin position="26"/>
        <end position="56"/>
    </location>
</feature>
<organism evidence="9 10">
    <name type="scientific">Sphingomonas aerophila</name>
    <dbReference type="NCBI Taxonomy" id="1344948"/>
    <lineage>
        <taxon>Bacteria</taxon>
        <taxon>Pseudomonadati</taxon>
        <taxon>Pseudomonadota</taxon>
        <taxon>Alphaproteobacteria</taxon>
        <taxon>Sphingomonadales</taxon>
        <taxon>Sphingomonadaceae</taxon>
        <taxon>Sphingomonas</taxon>
    </lineage>
</organism>
<dbReference type="PANTHER" id="PTHR40980">
    <property type="entry name" value="PLUG DOMAIN-CONTAINING PROTEIN"/>
    <property type="match status" value="1"/>
</dbReference>
<comment type="caution">
    <text evidence="9">The sequence shown here is derived from an EMBL/GenBank/DDBJ whole genome shotgun (WGS) entry which is preliminary data.</text>
</comment>
<dbReference type="SUPFAM" id="SSF56935">
    <property type="entry name" value="Porins"/>
    <property type="match status" value="1"/>
</dbReference>
<dbReference type="InterPro" id="IPR037066">
    <property type="entry name" value="Plug_dom_sf"/>
</dbReference>
<dbReference type="InterPro" id="IPR000531">
    <property type="entry name" value="Beta-barrel_TonB"/>
</dbReference>
<dbReference type="Pfam" id="PF07715">
    <property type="entry name" value="Plug"/>
    <property type="match status" value="1"/>
</dbReference>
<evidence type="ECO:0000256" key="3">
    <source>
        <dbReference type="ARBA" id="ARBA00023237"/>
    </source>
</evidence>
<dbReference type="AlphaFoldDB" id="A0A7W9BDR2"/>
<keyword evidence="10" id="KW-1185">Reference proteome</keyword>
<dbReference type="Pfam" id="PF00593">
    <property type="entry name" value="TonB_dep_Rec_b-barrel"/>
    <property type="match status" value="1"/>
</dbReference>
<evidence type="ECO:0000256" key="4">
    <source>
        <dbReference type="RuleBase" id="RU003357"/>
    </source>
</evidence>
<keyword evidence="9" id="KW-0675">Receptor</keyword>
<dbReference type="Gene3D" id="2.170.130.10">
    <property type="entry name" value="TonB-dependent receptor, plug domain"/>
    <property type="match status" value="1"/>
</dbReference>
<comment type="subcellular location">
    <subcellularLocation>
        <location evidence="1 4">Cell outer membrane</location>
    </subcellularLocation>
</comment>
<dbReference type="Gene3D" id="2.40.170.20">
    <property type="entry name" value="TonB-dependent receptor, beta-barrel domain"/>
    <property type="match status" value="1"/>
</dbReference>
<dbReference type="InterPro" id="IPR010104">
    <property type="entry name" value="TonB_rcpt_bac"/>
</dbReference>
<proteinExistence type="inferred from homology"/>
<evidence type="ECO:0000313" key="9">
    <source>
        <dbReference type="EMBL" id="MBB5715079.1"/>
    </source>
</evidence>
<evidence type="ECO:0000256" key="1">
    <source>
        <dbReference type="ARBA" id="ARBA00004442"/>
    </source>
</evidence>
<evidence type="ECO:0000256" key="2">
    <source>
        <dbReference type="ARBA" id="ARBA00023136"/>
    </source>
</evidence>
<evidence type="ECO:0000313" key="10">
    <source>
        <dbReference type="Proteomes" id="UP000546200"/>
    </source>
</evidence>
<dbReference type="PANTHER" id="PTHR40980:SF3">
    <property type="entry name" value="TONB-DEPENDENT RECEPTOR-LIKE BETA-BARREL DOMAIN-CONTAINING PROTEIN"/>
    <property type="match status" value="1"/>
</dbReference>
<feature type="domain" description="TonB-dependent receptor plug" evidence="8">
    <location>
        <begin position="87"/>
        <end position="179"/>
    </location>
</feature>
<protein>
    <submittedName>
        <fullName evidence="9">TonB-dependent receptor</fullName>
    </submittedName>
</protein>
<dbReference type="RefSeq" id="WP_184057048.1">
    <property type="nucleotide sequence ID" value="NZ_JACIJK010000005.1"/>
</dbReference>
<sequence length="977" mass="105405">MAQKSTILTSVSTAALLVSFPAFAQQTTEQPGQAGTPGTQSGTTTGGTTSSVSGAPDAPGSAGQTGEDSDVVVTGVRASIVGALNRRRESTQIVDSVVAEDVGKLPDNNVVEALQRITGVQVTDRGNGEAAGIQIRGLPDALTTLNGRNIFTAAGQTFALQDISANLVKRVDVFKTRAADQIETGLAGQVDVVTRRPFDFKGFAISGLARGIYDQEADKINPNGAMLISNRWTTGIGDVGVLLNASYTRAKYRTMSTTAGAFVPFATLSPATGTGLDRFQRIFPAARDPITGQFARAPGLGEWDVGLDRGLPTAAGSTLLVNGVATPYYLSRDAAFSSDLYGKRERPSANIAVQWAPNASSVYTAEAFYAGFRGTTFNSLQFSFVDFWANPQEPTLYEGTNIVKSRVANQVYGFNSGDFSTNKTDSFVYALNGKWDLGDRGAIVADAAYQTSTNKTSFIAARTERVAPSINVDFNAGGGVPSYHFDDDAALADPSVWNVAQLYDNANRNKGSAISLTLDGNYTWDDGFLRQIKGGFRFDDRKASSFVRSQDAGILGVPLSSLPEGATFTNSDFFKGRADVPTSWVLANGYWLNRNADLVRGLYQRVTPTLQTSDQFSLVRTFDVDEITLAAYLQADAQVSILGRPLKLQAGFRYVTVDTDANFFDRYNNSARTSSSPGSQRLLPSATVRYDITDNLRVRANYGETLRRPAFGDINPNFALVGDLTNVGYGSGTAGTATLRPTHSKNYDVAVEWYLGRDSAITVTGFRREIDGLVVPVTRLEFIPNNGIVAGATNDFAITRPLNASDGVLKGVEIGLTYFPHYLPNFLEGLGFQGSVTVLDSSQNIPRYDNAGNLIGEDRSDFFGVSNLSYNATLAYDNGPIGARLSYVYRKAFAARNEARLFANPIGVWRRPERSLDLQITAKLTDQVGLTFDAVNLTRSKQQEYYRFADVGNAEQFNLGTLLIPRTFAVGVRFSFD</sequence>
<evidence type="ECO:0000259" key="7">
    <source>
        <dbReference type="Pfam" id="PF00593"/>
    </source>
</evidence>
<dbReference type="InterPro" id="IPR012910">
    <property type="entry name" value="Plug_dom"/>
</dbReference>
<dbReference type="Proteomes" id="UP000546200">
    <property type="component" value="Unassembled WGS sequence"/>
</dbReference>
<feature type="domain" description="TonB-dependent receptor-like beta-barrel" evidence="7">
    <location>
        <begin position="483"/>
        <end position="937"/>
    </location>
</feature>
<dbReference type="GO" id="GO:0009279">
    <property type="term" value="C:cell outer membrane"/>
    <property type="evidence" value="ECO:0007669"/>
    <property type="project" value="UniProtKB-SubCell"/>
</dbReference>
<evidence type="ECO:0000256" key="6">
    <source>
        <dbReference type="SAM" id="SignalP"/>
    </source>
</evidence>
<keyword evidence="2 4" id="KW-0472">Membrane</keyword>
<comment type="similarity">
    <text evidence="4">Belongs to the TonB-dependent receptor family.</text>
</comment>